<evidence type="ECO:0000313" key="3">
    <source>
        <dbReference type="EMBL" id="KDN70986.1"/>
    </source>
</evidence>
<accession>A0A066XYX3</accession>
<reference evidence="4" key="1">
    <citation type="journal article" date="2014" name="Genome Announc.">
        <title>Draft genome sequence of Colletotrichum sublineola, a destructive pathogen of cultivated sorghum.</title>
        <authorList>
            <person name="Baroncelli R."/>
            <person name="Sanz-Martin J.M."/>
            <person name="Rech G.E."/>
            <person name="Sukno S.A."/>
            <person name="Thon M.R."/>
        </authorList>
    </citation>
    <scope>NUCLEOTIDE SEQUENCE [LARGE SCALE GENOMIC DNA]</scope>
    <source>
        <strain evidence="4">TX430BB</strain>
    </source>
</reference>
<dbReference type="OrthoDB" id="5427396at2759"/>
<gene>
    <name evidence="3" type="ORF">CSUB01_10030</name>
</gene>
<evidence type="ECO:0000256" key="1">
    <source>
        <dbReference type="SAM" id="MobiDB-lite"/>
    </source>
</evidence>
<dbReference type="AlphaFoldDB" id="A0A066XYX3"/>
<feature type="compositionally biased region" description="Polar residues" evidence="1">
    <location>
        <begin position="163"/>
        <end position="177"/>
    </location>
</feature>
<dbReference type="STRING" id="1173701.A0A066XYX3"/>
<feature type="domain" description="Glutaminase A central" evidence="2">
    <location>
        <begin position="57"/>
        <end position="102"/>
    </location>
</feature>
<dbReference type="HOGENOM" id="CLU_1299629_0_0_1"/>
<comment type="caution">
    <text evidence="3">The sequence shown here is derived from an EMBL/GenBank/DDBJ whole genome shotgun (WGS) entry which is preliminary data.</text>
</comment>
<dbReference type="InterPro" id="IPR032514">
    <property type="entry name" value="GtaA_central"/>
</dbReference>
<dbReference type="Proteomes" id="UP000027238">
    <property type="component" value="Unassembled WGS sequence"/>
</dbReference>
<feature type="region of interest" description="Disordered" evidence="1">
    <location>
        <begin position="145"/>
        <end position="184"/>
    </location>
</feature>
<keyword evidence="4" id="KW-1185">Reference proteome</keyword>
<name>A0A066XYX3_COLSU</name>
<dbReference type="Pfam" id="PF16335">
    <property type="entry name" value="GtaA_6_Hairpin"/>
    <property type="match status" value="1"/>
</dbReference>
<protein>
    <recommendedName>
        <fullName evidence="2">Glutaminase A central domain-containing protein</fullName>
    </recommendedName>
</protein>
<dbReference type="EMBL" id="JMSE01000268">
    <property type="protein sequence ID" value="KDN70986.1"/>
    <property type="molecule type" value="Genomic_DNA"/>
</dbReference>
<organism evidence="3 4">
    <name type="scientific">Colletotrichum sublineola</name>
    <name type="common">Sorghum anthracnose fungus</name>
    <dbReference type="NCBI Taxonomy" id="1173701"/>
    <lineage>
        <taxon>Eukaryota</taxon>
        <taxon>Fungi</taxon>
        <taxon>Dikarya</taxon>
        <taxon>Ascomycota</taxon>
        <taxon>Pezizomycotina</taxon>
        <taxon>Sordariomycetes</taxon>
        <taxon>Hypocreomycetidae</taxon>
        <taxon>Glomerellales</taxon>
        <taxon>Glomerellaceae</taxon>
        <taxon>Colletotrichum</taxon>
        <taxon>Colletotrichum graminicola species complex</taxon>
    </lineage>
</organism>
<proteinExistence type="predicted"/>
<sequence>MRYAIWTRPTEGNLGRSAASLCRLIALLPPTRGEERFTLRGRITGWFQKSMSIETQSTFVPDKVYRMQSNRYHAVLQHYGLPLDSRHLYTKSDSQQWQRKTAPYRMAETAAQLSGPLFSGAVAALAWEMLGTVRIPYQLLPMPTAQARRRPKQQATAAPTPPSQYNKAASRLGQSKQLPRPTGMFWQNDLSDPSCLTVDHKTGILFVSVCST</sequence>
<evidence type="ECO:0000259" key="2">
    <source>
        <dbReference type="Pfam" id="PF16335"/>
    </source>
</evidence>
<evidence type="ECO:0000313" key="4">
    <source>
        <dbReference type="Proteomes" id="UP000027238"/>
    </source>
</evidence>